<sequence length="196" mass="21242">MDRREAIKRTVLLTGAALSASTITAVLNGCQAEASTATAWAPKFFDAQQAAALSEIAETILPATETPGAKDVGVPEFIDQLAATCLPEEEQMSLRDSIEQIEAQAQSKHNKTFTGLDSEERLALLNTIDAEARSIETVPDDMGETAWSGFLKLKQLVLLGYFTSEKVGTEVTAFLPIPGQYKPCIPYEEGQPAWTY</sequence>
<dbReference type="Pfam" id="PF13618">
    <property type="entry name" value="Gluconate_2-dh3"/>
    <property type="match status" value="1"/>
</dbReference>
<comment type="caution">
    <text evidence="1">The sequence shown here is derived from an EMBL/GenBank/DDBJ whole genome shotgun (WGS) entry which is preliminary data.</text>
</comment>
<protein>
    <recommendedName>
        <fullName evidence="3">Twin-arginine translocation pathway signal protein</fullName>
    </recommendedName>
</protein>
<dbReference type="AlphaFoldDB" id="A0A098SF60"/>
<proteinExistence type="predicted"/>
<organism evidence="1 2">
    <name type="scientific">Phaeodactylibacter xiamenensis</name>
    <dbReference type="NCBI Taxonomy" id="1524460"/>
    <lineage>
        <taxon>Bacteria</taxon>
        <taxon>Pseudomonadati</taxon>
        <taxon>Bacteroidota</taxon>
        <taxon>Saprospiria</taxon>
        <taxon>Saprospirales</taxon>
        <taxon>Haliscomenobacteraceae</taxon>
        <taxon>Phaeodactylibacter</taxon>
    </lineage>
</organism>
<dbReference type="OrthoDB" id="6385145at2"/>
<dbReference type="EMBL" id="JPOS01000004">
    <property type="protein sequence ID" value="KGE89602.1"/>
    <property type="molecule type" value="Genomic_DNA"/>
</dbReference>
<dbReference type="Proteomes" id="UP000029736">
    <property type="component" value="Unassembled WGS sequence"/>
</dbReference>
<dbReference type="RefSeq" id="WP_044216154.1">
    <property type="nucleotide sequence ID" value="NZ_JBKAGJ010000005.1"/>
</dbReference>
<dbReference type="InterPro" id="IPR027056">
    <property type="entry name" value="Gluconate_2DH_su3"/>
</dbReference>
<evidence type="ECO:0008006" key="3">
    <source>
        <dbReference type="Google" id="ProtNLM"/>
    </source>
</evidence>
<evidence type="ECO:0000313" key="1">
    <source>
        <dbReference type="EMBL" id="KGE89602.1"/>
    </source>
</evidence>
<accession>A0A098SF60</accession>
<name>A0A098SF60_9BACT</name>
<dbReference type="STRING" id="1524460.IX84_02200"/>
<keyword evidence="2" id="KW-1185">Reference proteome</keyword>
<gene>
    <name evidence="1" type="ORF">IX84_02200</name>
</gene>
<reference evidence="1 2" key="1">
    <citation type="journal article" date="2014" name="Int. J. Syst. Evol. Microbiol.">
        <title>Phaeodactylibacter xiamenensis gen. nov., sp. nov., a member of the family Saprospiraceae isolated from the marine alga Phaeodactylum tricornutum.</title>
        <authorList>
            <person name="Chen Z.Jr."/>
            <person name="Lei X."/>
            <person name="Lai Q."/>
            <person name="Li Y."/>
            <person name="Zhang B."/>
            <person name="Zhang J."/>
            <person name="Zhang H."/>
            <person name="Yang L."/>
            <person name="Zheng W."/>
            <person name="Tian Y."/>
            <person name="Yu Z."/>
            <person name="Xu H.Jr."/>
            <person name="Zheng T."/>
        </authorList>
    </citation>
    <scope>NUCLEOTIDE SEQUENCE [LARGE SCALE GENOMIC DNA]</scope>
    <source>
        <strain evidence="1 2">KD52</strain>
    </source>
</reference>
<evidence type="ECO:0000313" key="2">
    <source>
        <dbReference type="Proteomes" id="UP000029736"/>
    </source>
</evidence>